<dbReference type="OrthoDB" id="166000at2"/>
<dbReference type="EMBL" id="FMKA01000001">
    <property type="protein sequence ID" value="SCP94763.1"/>
    <property type="molecule type" value="Genomic_DNA"/>
</dbReference>
<evidence type="ECO:0000313" key="2">
    <source>
        <dbReference type="Proteomes" id="UP000199315"/>
    </source>
</evidence>
<dbReference type="Proteomes" id="UP000199315">
    <property type="component" value="Unassembled WGS sequence"/>
</dbReference>
<proteinExistence type="predicted"/>
<name>A0A1D3TN83_9FIRM</name>
<dbReference type="AlphaFoldDB" id="A0A1D3TN83"/>
<keyword evidence="2" id="KW-1185">Reference proteome</keyword>
<sequence>MEGKLIAPCGMNCGICVSYLAMKNDLNKKGFRKTYCAGCLPRGKNCTFMKKNCEKLGKGLVRFCYECSDFPCRRLKDLDKRYRTKYHMSMIENLIFIKEHGIERFLEREEERWNCPECGGVICCHNGLCLNCGLETLLQNKQYHWGEEPKD</sequence>
<dbReference type="RefSeq" id="WP_091228429.1">
    <property type="nucleotide sequence ID" value="NZ_FMKA01000001.1"/>
</dbReference>
<evidence type="ECO:0008006" key="3">
    <source>
        <dbReference type="Google" id="ProtNLM"/>
    </source>
</evidence>
<reference evidence="1 2" key="1">
    <citation type="submission" date="2016-09" db="EMBL/GenBank/DDBJ databases">
        <authorList>
            <person name="Capua I."/>
            <person name="De Benedictis P."/>
            <person name="Joannis T."/>
            <person name="Lombin L.H."/>
            <person name="Cattoli G."/>
        </authorList>
    </citation>
    <scope>NUCLEOTIDE SEQUENCE [LARGE SCALE GENOMIC DNA]</scope>
    <source>
        <strain evidence="1 2">GluBS11</strain>
    </source>
</reference>
<evidence type="ECO:0000313" key="1">
    <source>
        <dbReference type="EMBL" id="SCP94763.1"/>
    </source>
</evidence>
<dbReference type="Pfam" id="PF12675">
    <property type="entry name" value="DUF3795"/>
    <property type="match status" value="1"/>
</dbReference>
<gene>
    <name evidence="1" type="ORF">SAMN05421730_100133</name>
</gene>
<dbReference type="InterPro" id="IPR024227">
    <property type="entry name" value="DUF3795"/>
</dbReference>
<organism evidence="1 2">
    <name type="scientific">Anaerobium acetethylicum</name>
    <dbReference type="NCBI Taxonomy" id="1619234"/>
    <lineage>
        <taxon>Bacteria</taxon>
        <taxon>Bacillati</taxon>
        <taxon>Bacillota</taxon>
        <taxon>Clostridia</taxon>
        <taxon>Lachnospirales</taxon>
        <taxon>Lachnospiraceae</taxon>
        <taxon>Anaerobium</taxon>
    </lineage>
</organism>
<accession>A0A1D3TN83</accession>
<dbReference type="STRING" id="1619234.SAMN05421730_100133"/>
<protein>
    <recommendedName>
        <fullName evidence="3">DUF3795 domain-containing protein</fullName>
    </recommendedName>
</protein>